<dbReference type="EC" id="2.4.1.256" evidence="4"/>
<evidence type="ECO:0000313" key="15">
    <source>
        <dbReference type="EMBL" id="KAJ8941256.1"/>
    </source>
</evidence>
<dbReference type="PANTHER" id="PTHR12989:SF10">
    <property type="entry name" value="DOL-P-GLC:GLC(2)MAN(9)GLCNAC(2)-PP-DOL ALPHA-1,2-GLUCOSYLTRANSFERASE-RELATED"/>
    <property type="match status" value="1"/>
</dbReference>
<evidence type="ECO:0000256" key="7">
    <source>
        <dbReference type="ARBA" id="ARBA00022679"/>
    </source>
</evidence>
<dbReference type="InterPro" id="IPR016900">
    <property type="entry name" value="Alg10"/>
</dbReference>
<evidence type="ECO:0000256" key="9">
    <source>
        <dbReference type="ARBA" id="ARBA00022824"/>
    </source>
</evidence>
<evidence type="ECO:0000313" key="16">
    <source>
        <dbReference type="Proteomes" id="UP001162156"/>
    </source>
</evidence>
<dbReference type="GO" id="GO:0005789">
    <property type="term" value="C:endoplasmic reticulum membrane"/>
    <property type="evidence" value="ECO:0007669"/>
    <property type="project" value="UniProtKB-SubCell"/>
</dbReference>
<dbReference type="PANTHER" id="PTHR12989">
    <property type="entry name" value="ALPHA-1,2-GLUCOSYLTRANSFERASE ALG10"/>
    <property type="match status" value="1"/>
</dbReference>
<evidence type="ECO:0000256" key="3">
    <source>
        <dbReference type="ARBA" id="ARBA00010600"/>
    </source>
</evidence>
<proteinExistence type="inferred from homology"/>
<keyword evidence="16" id="KW-1185">Reference proteome</keyword>
<evidence type="ECO:0000256" key="8">
    <source>
        <dbReference type="ARBA" id="ARBA00022692"/>
    </source>
</evidence>
<keyword evidence="7" id="KW-0808">Transferase</keyword>
<keyword evidence="10 14" id="KW-1133">Transmembrane helix</keyword>
<feature type="transmembrane region" description="Helical" evidence="14">
    <location>
        <begin position="77"/>
        <end position="98"/>
    </location>
</feature>
<accession>A0AAV8XQJ1</accession>
<evidence type="ECO:0000256" key="5">
    <source>
        <dbReference type="ARBA" id="ARBA00018512"/>
    </source>
</evidence>
<comment type="similarity">
    <text evidence="3">Belongs to the ALG10 glucosyltransferase family.</text>
</comment>
<sequence>MLFWLDLSGYTAVLIAFLIFVVSNGSIVVGDKTAHEATIHIPQLFYFSLFCMVFAWPHFVGEVINFTVFVKRHKLMMLCWILIGVLVVYVNTLVHPYMLADNRHYLFYVWNRFYEKYALFRYCMVPIYVFAWYVIIKMMYDRNDVSFIVLYLPCIFAILISQKLIDVRYYFIPYIIFRLRVRNTTSTVFNVILEFVTFCVINAITLNLFFTKTIMWDDNEVPQRLMW</sequence>
<evidence type="ECO:0000256" key="13">
    <source>
        <dbReference type="ARBA" id="ARBA00048064"/>
    </source>
</evidence>
<evidence type="ECO:0000256" key="11">
    <source>
        <dbReference type="ARBA" id="ARBA00023136"/>
    </source>
</evidence>
<comment type="function">
    <text evidence="12">Dol-P-Glc:Glc(2)Man(9)GlcNAc(2)-PP-Dol alpha-1,2-glucosyltransferase that operates in the biosynthetic pathway of dolichol-linked oligosaccharides, the glycan precursors employed in protein asparagine (N)-glycosylation. The assembly of dolichol-linked oligosaccharides begins on the cytosolic side of the endoplasmic reticulum membrane and finishes in its lumen. The sequential addition of sugars to dolichol pyrophosphate produces dolichol-linked oligosaccharides containing fourteen sugars, including two GlcNAcs, nine mannoses and three glucoses. Once assembled, the oligosaccharide is transferred from the lipid to nascent proteins by oligosaccharyltransferases. In the lumen of the endoplasmic reticulum, adds the third and last glucose residue from dolichyl phosphate glucose (Dol-P-Glc) onto the lipid-linked oligosaccharide intermediate Glc(2)Man(9)GlcNAc(2)-PP-Dol to produce Glc(3)Man(9)GlcNAc(2)-PP-Dol.</text>
</comment>
<name>A0AAV8XQJ1_9CUCU</name>
<evidence type="ECO:0000256" key="4">
    <source>
        <dbReference type="ARBA" id="ARBA00011967"/>
    </source>
</evidence>
<evidence type="ECO:0000256" key="14">
    <source>
        <dbReference type="SAM" id="Phobius"/>
    </source>
</evidence>
<keyword evidence="9" id="KW-0256">Endoplasmic reticulum</keyword>
<dbReference type="AlphaFoldDB" id="A0AAV8XQJ1"/>
<feature type="transmembrane region" description="Helical" evidence="14">
    <location>
        <begin position="148"/>
        <end position="171"/>
    </location>
</feature>
<gene>
    <name evidence="15" type="ORF">NQ314_010454</name>
</gene>
<evidence type="ECO:0000256" key="1">
    <source>
        <dbReference type="ARBA" id="ARBA00004477"/>
    </source>
</evidence>
<keyword evidence="6" id="KW-0328">Glycosyltransferase</keyword>
<evidence type="ECO:0000256" key="6">
    <source>
        <dbReference type="ARBA" id="ARBA00022676"/>
    </source>
</evidence>
<feature type="transmembrane region" description="Helical" evidence="14">
    <location>
        <begin position="118"/>
        <end position="136"/>
    </location>
</feature>
<evidence type="ECO:0000256" key="10">
    <source>
        <dbReference type="ARBA" id="ARBA00022989"/>
    </source>
</evidence>
<feature type="transmembrane region" description="Helical" evidence="14">
    <location>
        <begin position="7"/>
        <end position="29"/>
    </location>
</feature>
<evidence type="ECO:0000256" key="12">
    <source>
        <dbReference type="ARBA" id="ARBA00044727"/>
    </source>
</evidence>
<comment type="subcellular location">
    <subcellularLocation>
        <location evidence="1">Endoplasmic reticulum membrane</location>
        <topology evidence="1">Multi-pass membrane protein</topology>
    </subcellularLocation>
</comment>
<dbReference type="EMBL" id="JANEYF010002889">
    <property type="protein sequence ID" value="KAJ8941256.1"/>
    <property type="molecule type" value="Genomic_DNA"/>
</dbReference>
<comment type="catalytic activity">
    <reaction evidence="13">
        <text>an alpha-D-Glc-(1-&gt;3)-alpha-D-Glc-(1-&gt;3)-alpha-D-Man-(1-&gt;2)-alpha-D-Man-(1-&gt;2)-alpha-D-Man-(1-&gt;3)-[alpha-D-Man-(1-&gt;2)-alpha-D-Man-(1-&gt;3)-[alpha-D-Man-(1-&gt;2)-alpha-D-Man-(1-&gt;6)]-alpha-D-Man-(1-&gt;6)]-beta-D-Man-(1-&gt;4)-beta-D-GlcNAc-(1-&gt;4)-alpha-D-GlcNAc-diphospho-di-trans,poly-cis-dolichol + a di-trans,poly-cis-dolichyl beta-D-glucosyl phosphate = a alpha-D-Glc-(1-&gt;2)-alpha-D-Glc-(1-&gt;3)-alpha-D-Glc-(1-&gt;3)-alpha-D-Man-(1-&gt;2)-alpha-D-Man-(1-&gt;2)-alpha-D-Man-(1-&gt;3)-[alpha-D-Man-(1-&gt;2)-alpha-D-Man-(1-&gt;3)-[alpha-D-Man-(1-&gt;2)-alpha-D-Man-(1-&gt;6)]-alpha-D-Man-(1-&gt;6)]-beta-D-Man-(1-&gt;4)-beta-D-GlcNAc-(1-&gt;4)-alpha-D-GlcNAc-diphospho-di-trans,poly-cis-dolichol + a di-trans,poly-cis-dolichyl phosphate + H(+)</text>
        <dbReference type="Rhea" id="RHEA:29543"/>
        <dbReference type="Rhea" id="RHEA-COMP:19498"/>
        <dbReference type="Rhea" id="RHEA-COMP:19502"/>
        <dbReference type="Rhea" id="RHEA-COMP:19512"/>
        <dbReference type="Rhea" id="RHEA-COMP:19522"/>
        <dbReference type="ChEBI" id="CHEBI:15378"/>
        <dbReference type="ChEBI" id="CHEBI:57525"/>
        <dbReference type="ChEBI" id="CHEBI:57683"/>
        <dbReference type="ChEBI" id="CHEBI:132522"/>
        <dbReference type="ChEBI" id="CHEBI:132523"/>
        <dbReference type="EC" id="2.4.1.256"/>
    </reaction>
    <physiologicalReaction direction="left-to-right" evidence="13">
        <dbReference type="Rhea" id="RHEA:29544"/>
    </physiologicalReaction>
</comment>
<reference evidence="15" key="1">
    <citation type="journal article" date="2023" name="Insect Mol. Biol.">
        <title>Genome sequencing provides insights into the evolution of gene families encoding plant cell wall-degrading enzymes in longhorned beetles.</title>
        <authorList>
            <person name="Shin N.R."/>
            <person name="Okamura Y."/>
            <person name="Kirsch R."/>
            <person name="Pauchet Y."/>
        </authorList>
    </citation>
    <scope>NUCLEOTIDE SEQUENCE</scope>
    <source>
        <strain evidence="15">RBIC_L_NR</strain>
    </source>
</reference>
<dbReference type="GO" id="GO:0006488">
    <property type="term" value="P:dolichol-linked oligosaccharide biosynthetic process"/>
    <property type="evidence" value="ECO:0007669"/>
    <property type="project" value="InterPro"/>
</dbReference>
<keyword evidence="8 14" id="KW-0812">Transmembrane</keyword>
<comment type="caution">
    <text evidence="15">The sequence shown here is derived from an EMBL/GenBank/DDBJ whole genome shotgun (WGS) entry which is preliminary data.</text>
</comment>
<feature type="transmembrane region" description="Helical" evidence="14">
    <location>
        <begin position="44"/>
        <end position="70"/>
    </location>
</feature>
<comment type="pathway">
    <text evidence="2">Protein modification; protein glycosylation.</text>
</comment>
<protein>
    <recommendedName>
        <fullName evidence="5">Dol-P-Glc:Glc(2)Man(9)GlcNAc(2)-PP-Dol alpha-1,2-glucosyltransferase</fullName>
        <ecNumber evidence="4">2.4.1.256</ecNumber>
    </recommendedName>
</protein>
<dbReference type="GO" id="GO:0106073">
    <property type="term" value="F:dolichyl pyrophosphate Glc2Man9GlcNAc2 alpha-1,2-glucosyltransferase activity"/>
    <property type="evidence" value="ECO:0007669"/>
    <property type="project" value="UniProtKB-EC"/>
</dbReference>
<organism evidence="15 16">
    <name type="scientific">Rhamnusium bicolor</name>
    <dbReference type="NCBI Taxonomy" id="1586634"/>
    <lineage>
        <taxon>Eukaryota</taxon>
        <taxon>Metazoa</taxon>
        <taxon>Ecdysozoa</taxon>
        <taxon>Arthropoda</taxon>
        <taxon>Hexapoda</taxon>
        <taxon>Insecta</taxon>
        <taxon>Pterygota</taxon>
        <taxon>Neoptera</taxon>
        <taxon>Endopterygota</taxon>
        <taxon>Coleoptera</taxon>
        <taxon>Polyphaga</taxon>
        <taxon>Cucujiformia</taxon>
        <taxon>Chrysomeloidea</taxon>
        <taxon>Cerambycidae</taxon>
        <taxon>Lepturinae</taxon>
        <taxon>Rhagiini</taxon>
        <taxon>Rhamnusium</taxon>
    </lineage>
</organism>
<evidence type="ECO:0000256" key="2">
    <source>
        <dbReference type="ARBA" id="ARBA00004922"/>
    </source>
</evidence>
<dbReference type="Proteomes" id="UP001162156">
    <property type="component" value="Unassembled WGS sequence"/>
</dbReference>
<keyword evidence="11 14" id="KW-0472">Membrane</keyword>
<feature type="transmembrane region" description="Helical" evidence="14">
    <location>
        <begin position="191"/>
        <end position="210"/>
    </location>
</feature>
<dbReference type="Pfam" id="PF04922">
    <property type="entry name" value="DIE2_ALG10"/>
    <property type="match status" value="1"/>
</dbReference>